<reference evidence="2" key="1">
    <citation type="submission" date="2022-07" db="EMBL/GenBank/DDBJ databases">
        <title>Chromosome-level genome of Muraenolepis orangiensis.</title>
        <authorList>
            <person name="Kim J."/>
        </authorList>
    </citation>
    <scope>NUCLEOTIDE SEQUENCE</scope>
    <source>
        <strain evidence="2">KU_S4_2022</strain>
        <tissue evidence="2">Muscle</tissue>
    </source>
</reference>
<dbReference type="AlphaFoldDB" id="A0A9Q0EBN5"/>
<dbReference type="Proteomes" id="UP001148018">
    <property type="component" value="Unassembled WGS sequence"/>
</dbReference>
<accession>A0A9Q0EBN5</accession>
<keyword evidence="3" id="KW-1185">Reference proteome</keyword>
<protein>
    <submittedName>
        <fullName evidence="2">Uncharacterized protein</fullName>
    </submittedName>
</protein>
<gene>
    <name evidence="2" type="ORF">NHX12_030392</name>
</gene>
<feature type="region of interest" description="Disordered" evidence="1">
    <location>
        <begin position="1"/>
        <end position="50"/>
    </location>
</feature>
<name>A0A9Q0EBN5_9TELE</name>
<evidence type="ECO:0000256" key="1">
    <source>
        <dbReference type="SAM" id="MobiDB-lite"/>
    </source>
</evidence>
<evidence type="ECO:0000313" key="3">
    <source>
        <dbReference type="Proteomes" id="UP001148018"/>
    </source>
</evidence>
<sequence>MCSYQGPSSPSTRPQRPLLTSTSGPVLNPIPAREAFGSRSNPPVLQDLPRTGHSEFCIQAADGKLQHTVLPIQRDPSSGVKGDPTTSLATC</sequence>
<dbReference type="EMBL" id="JANIIK010000046">
    <property type="protein sequence ID" value="KAJ3602643.1"/>
    <property type="molecule type" value="Genomic_DNA"/>
</dbReference>
<evidence type="ECO:0000313" key="2">
    <source>
        <dbReference type="EMBL" id="KAJ3602643.1"/>
    </source>
</evidence>
<organism evidence="2 3">
    <name type="scientific">Muraenolepis orangiensis</name>
    <name type="common">Patagonian moray cod</name>
    <dbReference type="NCBI Taxonomy" id="630683"/>
    <lineage>
        <taxon>Eukaryota</taxon>
        <taxon>Metazoa</taxon>
        <taxon>Chordata</taxon>
        <taxon>Craniata</taxon>
        <taxon>Vertebrata</taxon>
        <taxon>Euteleostomi</taxon>
        <taxon>Actinopterygii</taxon>
        <taxon>Neopterygii</taxon>
        <taxon>Teleostei</taxon>
        <taxon>Neoteleostei</taxon>
        <taxon>Acanthomorphata</taxon>
        <taxon>Zeiogadaria</taxon>
        <taxon>Gadariae</taxon>
        <taxon>Gadiformes</taxon>
        <taxon>Muraenolepidoidei</taxon>
        <taxon>Muraenolepididae</taxon>
        <taxon>Muraenolepis</taxon>
    </lineage>
</organism>
<proteinExistence type="predicted"/>
<comment type="caution">
    <text evidence="2">The sequence shown here is derived from an EMBL/GenBank/DDBJ whole genome shotgun (WGS) entry which is preliminary data.</text>
</comment>
<feature type="compositionally biased region" description="Polar residues" evidence="1">
    <location>
        <begin position="1"/>
        <end position="25"/>
    </location>
</feature>